<protein>
    <submittedName>
        <fullName evidence="8">Translocator protein-like</fullName>
    </submittedName>
</protein>
<dbReference type="InterPro" id="IPR038330">
    <property type="entry name" value="TspO/MBR-related_sf"/>
</dbReference>
<dbReference type="GO" id="GO:0016020">
    <property type="term" value="C:membrane"/>
    <property type="evidence" value="ECO:0007669"/>
    <property type="project" value="UniProtKB-SubCell"/>
</dbReference>
<evidence type="ECO:0000256" key="3">
    <source>
        <dbReference type="ARBA" id="ARBA00022692"/>
    </source>
</evidence>
<evidence type="ECO:0000256" key="4">
    <source>
        <dbReference type="ARBA" id="ARBA00022989"/>
    </source>
</evidence>
<accession>A0AAJ7RHK4</accession>
<dbReference type="InterPro" id="IPR004307">
    <property type="entry name" value="TspO_MBR"/>
</dbReference>
<evidence type="ECO:0000313" key="8">
    <source>
        <dbReference type="RefSeq" id="XP_024940531.1"/>
    </source>
</evidence>
<dbReference type="KEGG" id="ccin:107267480"/>
<keyword evidence="5 6" id="KW-0472">Membrane</keyword>
<dbReference type="GO" id="GO:0033013">
    <property type="term" value="P:tetrapyrrole metabolic process"/>
    <property type="evidence" value="ECO:0007669"/>
    <property type="project" value="UniProtKB-ARBA"/>
</dbReference>
<evidence type="ECO:0000256" key="1">
    <source>
        <dbReference type="ARBA" id="ARBA00004141"/>
    </source>
</evidence>
<reference evidence="8" key="1">
    <citation type="submission" date="2025-08" db="UniProtKB">
        <authorList>
            <consortium name="RefSeq"/>
        </authorList>
    </citation>
    <scope>IDENTIFICATION</scope>
</reference>
<dbReference type="CDD" id="cd15904">
    <property type="entry name" value="TSPO_MBR"/>
    <property type="match status" value="1"/>
</dbReference>
<dbReference type="PANTHER" id="PTHR10057">
    <property type="entry name" value="PERIPHERAL-TYPE BENZODIAZEPINE RECEPTOR"/>
    <property type="match status" value="1"/>
</dbReference>
<comment type="subcellular location">
    <subcellularLocation>
        <location evidence="1">Membrane</location>
        <topology evidence="1">Multi-pass membrane protein</topology>
    </subcellularLocation>
</comment>
<dbReference type="Proteomes" id="UP000694920">
    <property type="component" value="Unplaced"/>
</dbReference>
<feature type="transmembrane region" description="Helical" evidence="6">
    <location>
        <begin position="64"/>
        <end position="84"/>
    </location>
</feature>
<feature type="transmembrane region" description="Helical" evidence="6">
    <location>
        <begin position="146"/>
        <end position="168"/>
    </location>
</feature>
<feature type="transmembrane region" description="Helical" evidence="6">
    <location>
        <begin position="96"/>
        <end position="113"/>
    </location>
</feature>
<gene>
    <name evidence="8" type="primary">LOC107267480</name>
</gene>
<dbReference type="AlphaFoldDB" id="A0AAJ7RHK4"/>
<proteinExistence type="inferred from homology"/>
<dbReference type="GeneID" id="107267480"/>
<evidence type="ECO:0000313" key="7">
    <source>
        <dbReference type="Proteomes" id="UP000694920"/>
    </source>
</evidence>
<dbReference type="Pfam" id="PF03073">
    <property type="entry name" value="TspO_MBR"/>
    <property type="match status" value="1"/>
</dbReference>
<feature type="transmembrane region" description="Helical" evidence="6">
    <location>
        <begin position="119"/>
        <end position="139"/>
    </location>
</feature>
<keyword evidence="7" id="KW-1185">Reference proteome</keyword>
<keyword evidence="3 6" id="KW-0812">Transmembrane</keyword>
<evidence type="ECO:0000256" key="2">
    <source>
        <dbReference type="ARBA" id="ARBA00007524"/>
    </source>
</evidence>
<evidence type="ECO:0000256" key="5">
    <source>
        <dbReference type="ARBA" id="ARBA00023136"/>
    </source>
</evidence>
<sequence>MSANKGGGNRPPPKEPIIGFFGLLFSILCPTIIGWVIIGCYVHWSYIEYLGRPVWFPKENLSKPFYSLSYILIGAASYLVWKVGNGFCNLILPQSFNVIQLAASYAWFILFFETESRELGLAASCVQWVAALMTLILFGKVQKKSLLLTLPYLIWHGFVLALNIQLYIEFNST</sequence>
<keyword evidence="4 6" id="KW-1133">Transmembrane helix</keyword>
<comment type="similarity">
    <text evidence="2">Belongs to the TspO/BZRP family.</text>
</comment>
<feature type="transmembrane region" description="Helical" evidence="6">
    <location>
        <begin position="20"/>
        <end position="44"/>
    </location>
</feature>
<evidence type="ECO:0000256" key="6">
    <source>
        <dbReference type="SAM" id="Phobius"/>
    </source>
</evidence>
<dbReference type="RefSeq" id="XP_024940531.1">
    <property type="nucleotide sequence ID" value="XM_025084763.1"/>
</dbReference>
<organism evidence="7 8">
    <name type="scientific">Cephus cinctus</name>
    <name type="common">Wheat stem sawfly</name>
    <dbReference type="NCBI Taxonomy" id="211228"/>
    <lineage>
        <taxon>Eukaryota</taxon>
        <taxon>Metazoa</taxon>
        <taxon>Ecdysozoa</taxon>
        <taxon>Arthropoda</taxon>
        <taxon>Hexapoda</taxon>
        <taxon>Insecta</taxon>
        <taxon>Pterygota</taxon>
        <taxon>Neoptera</taxon>
        <taxon>Endopterygota</taxon>
        <taxon>Hymenoptera</taxon>
        <taxon>Cephoidea</taxon>
        <taxon>Cephidae</taxon>
        <taxon>Cephus</taxon>
    </lineage>
</organism>
<name>A0AAJ7RHK4_CEPCN</name>
<dbReference type="Gene3D" id="1.20.1260.100">
    <property type="entry name" value="TspO/MBR protein"/>
    <property type="match status" value="1"/>
</dbReference>
<dbReference type="PANTHER" id="PTHR10057:SF0">
    <property type="entry name" value="TRANSLOCATOR PROTEIN"/>
    <property type="match status" value="1"/>
</dbReference>